<proteinExistence type="predicted"/>
<dbReference type="Proteomes" id="UP000324241">
    <property type="component" value="Unassembled WGS sequence"/>
</dbReference>
<dbReference type="EMBL" id="QUQM01000011">
    <property type="protein sequence ID" value="KAA8641324.1"/>
    <property type="molecule type" value="Genomic_DNA"/>
</dbReference>
<dbReference type="AlphaFoldDB" id="A0A5M9M7M4"/>
<organism evidence="1 2">
    <name type="scientific">Aspergillus tanneri</name>
    <dbReference type="NCBI Taxonomy" id="1220188"/>
    <lineage>
        <taxon>Eukaryota</taxon>
        <taxon>Fungi</taxon>
        <taxon>Dikarya</taxon>
        <taxon>Ascomycota</taxon>
        <taxon>Pezizomycotina</taxon>
        <taxon>Eurotiomycetes</taxon>
        <taxon>Eurotiomycetidae</taxon>
        <taxon>Eurotiales</taxon>
        <taxon>Aspergillaceae</taxon>
        <taxon>Aspergillus</taxon>
        <taxon>Aspergillus subgen. Circumdati</taxon>
    </lineage>
</organism>
<reference evidence="1 2" key="1">
    <citation type="submission" date="2019-08" db="EMBL/GenBank/DDBJ databases">
        <title>The genome sequence of a newly discovered highly antifungal drug resistant Aspergillus species, Aspergillus tanneri NIH 1004.</title>
        <authorList>
            <person name="Mounaud S."/>
            <person name="Singh I."/>
            <person name="Joardar V."/>
            <person name="Pakala S."/>
            <person name="Pakala S."/>
            <person name="Venepally P."/>
            <person name="Chung J.K."/>
            <person name="Losada L."/>
            <person name="Nierman W.C."/>
        </authorList>
    </citation>
    <scope>NUCLEOTIDE SEQUENCE [LARGE SCALE GENOMIC DNA]</scope>
    <source>
        <strain evidence="1 2">NIH1004</strain>
    </source>
</reference>
<evidence type="ECO:0000313" key="2">
    <source>
        <dbReference type="Proteomes" id="UP000324241"/>
    </source>
</evidence>
<gene>
    <name evidence="1" type="ORF">ATNIH1004_001992</name>
</gene>
<sequence>METLWCKSRGLVMKSAPQTDTSSDRNMFAHVVWEATLLGIRWYLLSQPEEEGGAGEMRKRYDRPYYFRKTLDEIDPRICKEMGLASSSLLSHTDGILSALNRDICCIVKRIGHTSIPMEVLGLVLAPVWSPSECWALDDKYASYCLSGATPELLNQTRWAALSSSTATWFSSGGKITTKMPGLGWTCHPLGPTQLPLYGFSESTISFMAVDDTVVMLRADEFDRPGAAY</sequence>
<accession>A0A5M9M7M4</accession>
<protein>
    <submittedName>
        <fullName evidence="1">Uncharacterized protein</fullName>
    </submittedName>
</protein>
<name>A0A5M9M7M4_9EURO</name>
<comment type="caution">
    <text evidence="1">The sequence shown here is derived from an EMBL/GenBank/DDBJ whole genome shotgun (WGS) entry which is preliminary data.</text>
</comment>
<dbReference type="RefSeq" id="XP_033420686.1">
    <property type="nucleotide sequence ID" value="XM_033566687.1"/>
</dbReference>
<evidence type="ECO:0000313" key="1">
    <source>
        <dbReference type="EMBL" id="KAA8641324.1"/>
    </source>
</evidence>
<dbReference type="GeneID" id="54324694"/>